<comment type="caution">
    <text evidence="1">The sequence shown here is derived from an EMBL/GenBank/DDBJ whole genome shotgun (WGS) entry which is preliminary data.</text>
</comment>
<reference evidence="1 2" key="1">
    <citation type="submission" date="2020-07" db="EMBL/GenBank/DDBJ databases">
        <authorList>
            <person name="Sun Q."/>
        </authorList>
    </citation>
    <scope>NUCLEOTIDE SEQUENCE [LARGE SCALE GENOMIC DNA]</scope>
    <source>
        <strain evidence="1 2">MAH-1</strain>
    </source>
</reference>
<protein>
    <submittedName>
        <fullName evidence="1">NRDE family protein</fullName>
    </submittedName>
</protein>
<evidence type="ECO:0000313" key="2">
    <source>
        <dbReference type="Proteomes" id="UP000535020"/>
    </source>
</evidence>
<dbReference type="EMBL" id="JACBJI010000003">
    <property type="protein sequence ID" value="NYA70765.1"/>
    <property type="molecule type" value="Genomic_DNA"/>
</dbReference>
<dbReference type="RefSeq" id="WP_176005591.1">
    <property type="nucleotide sequence ID" value="NZ_JABWMI010000010.1"/>
</dbReference>
<organism evidence="1 2">
    <name type="scientific">Flavobacterium agri</name>
    <dbReference type="NCBI Taxonomy" id="2743471"/>
    <lineage>
        <taxon>Bacteria</taxon>
        <taxon>Pseudomonadati</taxon>
        <taxon>Bacteroidota</taxon>
        <taxon>Flavobacteriia</taxon>
        <taxon>Flavobacteriales</taxon>
        <taxon>Flavobacteriaceae</taxon>
        <taxon>Flavobacterium</taxon>
    </lineage>
</organism>
<dbReference type="PANTHER" id="PTHR17985:SF8">
    <property type="entry name" value="TRANSPORT AND GOLGI ORGANIZATION PROTEIN 2 HOMOLOG"/>
    <property type="match status" value="1"/>
</dbReference>
<name>A0A7Y8Y1L8_9FLAO</name>
<sequence>MCTVTFVASADRKIITSNRDEQTSRPALVPAVYEVNGKNILFPKDPRAGGTWFASDKNGNVLVLLNGAFEAHEHHPPYSRSRGLIVLDLLSSQSAIAKWDDIDLDGVEPFTIALFENPRLFELRWDGKSKFRKDLDASKHYIWSSSTLYPKEIRDRREAWFADFLLRNPNPDAEAMFRFHRYTENGDSQNGLIIDRKGIQLQTLSITQVDLQGNRLEFRHSDLLDNSVTKTTCITV</sequence>
<dbReference type="Proteomes" id="UP000535020">
    <property type="component" value="Unassembled WGS sequence"/>
</dbReference>
<dbReference type="PANTHER" id="PTHR17985">
    <property type="entry name" value="SER/THR-RICH PROTEIN T10 IN DGCR REGION"/>
    <property type="match status" value="1"/>
</dbReference>
<accession>A0A7Y8Y1L8</accession>
<proteinExistence type="predicted"/>
<keyword evidence="2" id="KW-1185">Reference proteome</keyword>
<dbReference type="AlphaFoldDB" id="A0A7Y8Y1L8"/>
<dbReference type="InterPro" id="IPR008551">
    <property type="entry name" value="TANGO2"/>
</dbReference>
<gene>
    <name evidence="1" type="ORF">HZF10_07545</name>
</gene>
<evidence type="ECO:0000313" key="1">
    <source>
        <dbReference type="EMBL" id="NYA70765.1"/>
    </source>
</evidence>
<dbReference type="Pfam" id="PF05742">
    <property type="entry name" value="TANGO2"/>
    <property type="match status" value="1"/>
</dbReference>